<sequence>MGMCGGDPQTPYLLSCVMRSAYSSSRSEVNFIPEQNLSISQCIRGIHAATGGWSEQRISMRFMKESEESNRICRGIGTALGPSGVLNRPRSSSQIISLLQVPRVKHEGHPYA</sequence>
<accession>A0ABQ9VLJ8</accession>
<evidence type="ECO:0000313" key="1">
    <source>
        <dbReference type="EMBL" id="KAK2110238.1"/>
    </source>
</evidence>
<dbReference type="Proteomes" id="UP001266305">
    <property type="component" value="Unassembled WGS sequence"/>
</dbReference>
<dbReference type="EMBL" id="JASSZA010000005">
    <property type="protein sequence ID" value="KAK2110238.1"/>
    <property type="molecule type" value="Genomic_DNA"/>
</dbReference>
<comment type="caution">
    <text evidence="1">The sequence shown here is derived from an EMBL/GenBank/DDBJ whole genome shotgun (WGS) entry which is preliminary data.</text>
</comment>
<evidence type="ECO:0000313" key="2">
    <source>
        <dbReference type="Proteomes" id="UP001266305"/>
    </source>
</evidence>
<protein>
    <submittedName>
        <fullName evidence="1">Uncharacterized protein</fullName>
    </submittedName>
</protein>
<organism evidence="1 2">
    <name type="scientific">Saguinus oedipus</name>
    <name type="common">Cotton-top tamarin</name>
    <name type="synonym">Oedipomidas oedipus</name>
    <dbReference type="NCBI Taxonomy" id="9490"/>
    <lineage>
        <taxon>Eukaryota</taxon>
        <taxon>Metazoa</taxon>
        <taxon>Chordata</taxon>
        <taxon>Craniata</taxon>
        <taxon>Vertebrata</taxon>
        <taxon>Euteleostomi</taxon>
        <taxon>Mammalia</taxon>
        <taxon>Eutheria</taxon>
        <taxon>Euarchontoglires</taxon>
        <taxon>Primates</taxon>
        <taxon>Haplorrhini</taxon>
        <taxon>Platyrrhini</taxon>
        <taxon>Cebidae</taxon>
        <taxon>Callitrichinae</taxon>
        <taxon>Saguinus</taxon>
    </lineage>
</organism>
<proteinExistence type="predicted"/>
<reference evidence="1 2" key="1">
    <citation type="submission" date="2023-05" db="EMBL/GenBank/DDBJ databases">
        <title>B98-5 Cell Line De Novo Hybrid Assembly: An Optical Mapping Approach.</title>
        <authorList>
            <person name="Kananen K."/>
            <person name="Auerbach J.A."/>
            <person name="Kautto E."/>
            <person name="Blachly J.S."/>
        </authorList>
    </citation>
    <scope>NUCLEOTIDE SEQUENCE [LARGE SCALE GENOMIC DNA]</scope>
    <source>
        <strain evidence="1">B95-8</strain>
        <tissue evidence="1">Cell line</tissue>
    </source>
</reference>
<name>A0ABQ9VLJ8_SAGOE</name>
<gene>
    <name evidence="1" type="ORF">P7K49_009984</name>
</gene>
<keyword evidence="2" id="KW-1185">Reference proteome</keyword>